<dbReference type="Proteomes" id="UP001044222">
    <property type="component" value="Chromosome 18"/>
</dbReference>
<evidence type="ECO:0000313" key="3">
    <source>
        <dbReference type="Proteomes" id="UP001044222"/>
    </source>
</evidence>
<accession>A0A9D3RIG8</accession>
<dbReference type="AlphaFoldDB" id="A0A9D3RIG8"/>
<name>A0A9D3RIG8_ANGAN</name>
<feature type="region of interest" description="Disordered" evidence="1">
    <location>
        <begin position="34"/>
        <end position="59"/>
    </location>
</feature>
<reference evidence="2" key="1">
    <citation type="submission" date="2021-01" db="EMBL/GenBank/DDBJ databases">
        <title>A chromosome-scale assembly of European eel, Anguilla anguilla.</title>
        <authorList>
            <person name="Henkel C."/>
            <person name="Jong-Raadsen S.A."/>
            <person name="Dufour S."/>
            <person name="Weltzien F.-A."/>
            <person name="Palstra A.P."/>
            <person name="Pelster B."/>
            <person name="Spaink H.P."/>
            <person name="Van Den Thillart G.E."/>
            <person name="Jansen H."/>
            <person name="Zahm M."/>
            <person name="Klopp C."/>
            <person name="Cedric C."/>
            <person name="Louis A."/>
            <person name="Berthelot C."/>
            <person name="Parey E."/>
            <person name="Roest Crollius H."/>
            <person name="Montfort J."/>
            <person name="Robinson-Rechavi M."/>
            <person name="Bucao C."/>
            <person name="Bouchez O."/>
            <person name="Gislard M."/>
            <person name="Lluch J."/>
            <person name="Milhes M."/>
            <person name="Lampietro C."/>
            <person name="Lopez Roques C."/>
            <person name="Donnadieu C."/>
            <person name="Braasch I."/>
            <person name="Desvignes T."/>
            <person name="Postlethwait J."/>
            <person name="Bobe J."/>
            <person name="Guiguen Y."/>
            <person name="Dirks R."/>
        </authorList>
    </citation>
    <scope>NUCLEOTIDE SEQUENCE</scope>
    <source>
        <strain evidence="2">Tag_6206</strain>
        <tissue evidence="2">Liver</tissue>
    </source>
</reference>
<organism evidence="2 3">
    <name type="scientific">Anguilla anguilla</name>
    <name type="common">European freshwater eel</name>
    <name type="synonym">Muraena anguilla</name>
    <dbReference type="NCBI Taxonomy" id="7936"/>
    <lineage>
        <taxon>Eukaryota</taxon>
        <taxon>Metazoa</taxon>
        <taxon>Chordata</taxon>
        <taxon>Craniata</taxon>
        <taxon>Vertebrata</taxon>
        <taxon>Euteleostomi</taxon>
        <taxon>Actinopterygii</taxon>
        <taxon>Neopterygii</taxon>
        <taxon>Teleostei</taxon>
        <taxon>Anguilliformes</taxon>
        <taxon>Anguillidae</taxon>
        <taxon>Anguilla</taxon>
    </lineage>
</organism>
<sequence>MNRHSDRARSLGWPKITTLLLRLNRHLLRTEEHHEEMTVDETGGPSATHQCINSIRKRG</sequence>
<dbReference type="EMBL" id="JAFIRN010000018">
    <property type="protein sequence ID" value="KAG5831358.1"/>
    <property type="molecule type" value="Genomic_DNA"/>
</dbReference>
<evidence type="ECO:0000256" key="1">
    <source>
        <dbReference type="SAM" id="MobiDB-lite"/>
    </source>
</evidence>
<evidence type="ECO:0000313" key="2">
    <source>
        <dbReference type="EMBL" id="KAG5831358.1"/>
    </source>
</evidence>
<comment type="caution">
    <text evidence="2">The sequence shown here is derived from an EMBL/GenBank/DDBJ whole genome shotgun (WGS) entry which is preliminary data.</text>
</comment>
<keyword evidence="3" id="KW-1185">Reference proteome</keyword>
<gene>
    <name evidence="2" type="ORF">ANANG_G00302910</name>
</gene>
<proteinExistence type="predicted"/>
<protein>
    <submittedName>
        <fullName evidence="2">Uncharacterized protein</fullName>
    </submittedName>
</protein>